<gene>
    <name evidence="6" type="primary">LOC108620086</name>
</gene>
<keyword evidence="5" id="KW-1185">Reference proteome</keyword>
<accession>A0ABM1PZ07</accession>
<reference evidence="5" key="1">
    <citation type="journal article" date="1997" name="Nucleic Acids Res.">
        <title>tRNAscan-SE: a program for improved detection of transfer RNA genes in genomic sequence.</title>
        <authorList>
            <person name="Lowe T.M."/>
            <person name="Eddy S.R."/>
        </authorList>
    </citation>
    <scope>NUCLEOTIDE SEQUENCE [LARGE SCALE GENOMIC DNA]</scope>
</reference>
<name>A0ABM1PZ07_DROAR</name>
<dbReference type="PANTHER" id="PTHR15481">
    <property type="entry name" value="RIBONUCLEIC ACID BINDING PROTEIN S1"/>
    <property type="match status" value="1"/>
</dbReference>
<dbReference type="GeneID" id="108620086"/>
<dbReference type="InterPro" id="IPR012677">
    <property type="entry name" value="Nucleotide-bd_a/b_plait_sf"/>
</dbReference>
<protein>
    <submittedName>
        <fullName evidence="6">RNA-binding protein with serine-rich domain 1-A isoform X1</fullName>
    </submittedName>
</protein>
<feature type="compositionally biased region" description="Basic residues" evidence="3">
    <location>
        <begin position="33"/>
        <end position="52"/>
    </location>
</feature>
<organism evidence="5 6">
    <name type="scientific">Drosophila arizonae</name>
    <name type="common">Fruit fly</name>
    <dbReference type="NCBI Taxonomy" id="7263"/>
    <lineage>
        <taxon>Eukaryota</taxon>
        <taxon>Metazoa</taxon>
        <taxon>Ecdysozoa</taxon>
        <taxon>Arthropoda</taxon>
        <taxon>Hexapoda</taxon>
        <taxon>Insecta</taxon>
        <taxon>Pterygota</taxon>
        <taxon>Neoptera</taxon>
        <taxon>Endopterygota</taxon>
        <taxon>Diptera</taxon>
        <taxon>Brachycera</taxon>
        <taxon>Muscomorpha</taxon>
        <taxon>Ephydroidea</taxon>
        <taxon>Drosophilidae</taxon>
        <taxon>Drosophila</taxon>
    </lineage>
</organism>
<evidence type="ECO:0000259" key="4">
    <source>
        <dbReference type="PROSITE" id="PS50102"/>
    </source>
</evidence>
<dbReference type="PROSITE" id="PS50102">
    <property type="entry name" value="RRM"/>
    <property type="match status" value="1"/>
</dbReference>
<dbReference type="InterPro" id="IPR000504">
    <property type="entry name" value="RRM_dom"/>
</dbReference>
<evidence type="ECO:0000256" key="3">
    <source>
        <dbReference type="SAM" id="MobiDB-lite"/>
    </source>
</evidence>
<dbReference type="SMART" id="SM00360">
    <property type="entry name" value="RRM"/>
    <property type="match status" value="1"/>
</dbReference>
<feature type="region of interest" description="Disordered" evidence="3">
    <location>
        <begin position="1"/>
        <end position="230"/>
    </location>
</feature>
<reference evidence="5" key="2">
    <citation type="journal article" date="2016" name="G3 (Bethesda)">
        <title>Genome Evolution in Three Species of Cactophilic Drosophila.</title>
        <authorList>
            <person name="Sanchez-Flores A."/>
            <person name="Penazola F."/>
            <person name="Carpinteyro-Ponce J."/>
            <person name="Nazario-Yepiz N."/>
            <person name="Abreu-Goodger C."/>
            <person name="Machado C.A."/>
            <person name="Markow T.A."/>
        </authorList>
    </citation>
    <scope>NUCLEOTIDE SEQUENCE [LARGE SCALE GENOMIC DNA]</scope>
</reference>
<keyword evidence="1 2" id="KW-0694">RNA-binding</keyword>
<reference evidence="6" key="3">
    <citation type="submission" date="2025-08" db="UniProtKB">
        <authorList>
            <consortium name="RefSeq"/>
        </authorList>
    </citation>
    <scope>IDENTIFICATION</scope>
    <source>
        <tissue evidence="6">Whole organism</tissue>
    </source>
</reference>
<evidence type="ECO:0000313" key="6">
    <source>
        <dbReference type="RefSeq" id="XP_017872443.1"/>
    </source>
</evidence>
<dbReference type="Proteomes" id="UP000694904">
    <property type="component" value="Chromosome X"/>
</dbReference>
<proteinExistence type="predicted"/>
<dbReference type="SUPFAM" id="SSF54928">
    <property type="entry name" value="RNA-binding domain, RBD"/>
    <property type="match status" value="1"/>
</dbReference>
<evidence type="ECO:0000256" key="1">
    <source>
        <dbReference type="ARBA" id="ARBA00022884"/>
    </source>
</evidence>
<dbReference type="Pfam" id="PF00076">
    <property type="entry name" value="RRM_1"/>
    <property type="match status" value="1"/>
</dbReference>
<feature type="compositionally biased region" description="Basic and acidic residues" evidence="3">
    <location>
        <begin position="57"/>
        <end position="67"/>
    </location>
</feature>
<feature type="compositionally biased region" description="Basic and acidic residues" evidence="3">
    <location>
        <begin position="152"/>
        <end position="180"/>
    </location>
</feature>
<dbReference type="PANTHER" id="PTHR15481:SF0">
    <property type="entry name" value="LD23870P-RELATED"/>
    <property type="match status" value="1"/>
</dbReference>
<evidence type="ECO:0000313" key="5">
    <source>
        <dbReference type="Proteomes" id="UP000694904"/>
    </source>
</evidence>
<evidence type="ECO:0000256" key="2">
    <source>
        <dbReference type="PROSITE-ProRule" id="PRU00176"/>
    </source>
</evidence>
<dbReference type="RefSeq" id="XP_017872443.1">
    <property type="nucleotide sequence ID" value="XM_018016954.1"/>
</dbReference>
<feature type="domain" description="RRM" evidence="4">
    <location>
        <begin position="239"/>
        <end position="322"/>
    </location>
</feature>
<feature type="compositionally biased region" description="Basic and acidic residues" evidence="3">
    <location>
        <begin position="100"/>
        <end position="144"/>
    </location>
</feature>
<dbReference type="Gene3D" id="3.30.70.330">
    <property type="match status" value="1"/>
</dbReference>
<feature type="compositionally biased region" description="Basic and acidic residues" evidence="3">
    <location>
        <begin position="82"/>
        <end position="92"/>
    </location>
</feature>
<dbReference type="InterPro" id="IPR035979">
    <property type="entry name" value="RBD_domain_sf"/>
</dbReference>
<sequence length="343" mass="39852">MKAWSPTPYTKRRRSRSDRCARSTPSGNEPKSKSKSKHSSKSHGSKSKKSKSSSKSSLDKHRSKERSSATSKSKKILQKVSGELKHKEKDKCCSTPSPRGCKEKHASSKAKLSEALKKSESKDKDKDKLKLECKSHVRKEEKKEEKKRRHEPSRERSHNTELRDARRSERECGRSKDWRSTSRQTPRPREHRAPSDQSSRPRARRSHSRQATLPPSYRRRSADRTPSPFSWHERDLKTVRLHIRGLTRQVTKTNIIEIFGSFGQLTNVDFPIDHFYRNGCTPVGRGFAFVEYVHPEDCQRALKSMDGSRLDGQRIIVSPFERSMLRFPLRRRYTSPQNGRDRY</sequence>